<evidence type="ECO:0000256" key="5">
    <source>
        <dbReference type="SAM" id="Phobius"/>
    </source>
</evidence>
<keyword evidence="1" id="KW-0134">Cell wall</keyword>
<feature type="transmembrane region" description="Helical" evidence="5">
    <location>
        <begin position="194"/>
        <end position="214"/>
    </location>
</feature>
<dbReference type="NCBIfam" id="TIGR01167">
    <property type="entry name" value="LPXTG_anchor"/>
    <property type="match status" value="1"/>
</dbReference>
<evidence type="ECO:0000256" key="3">
    <source>
        <dbReference type="ARBA" id="ARBA00022729"/>
    </source>
</evidence>
<proteinExistence type="predicted"/>
<dbReference type="InterPro" id="IPR019931">
    <property type="entry name" value="LPXTG_anchor"/>
</dbReference>
<evidence type="ECO:0000313" key="8">
    <source>
        <dbReference type="EMBL" id="WEK14394.1"/>
    </source>
</evidence>
<sequence length="221" mass="22742">MKKSVFARALFAGILLLSLPTAAHAATEDDGYTPGVDGSLTLAGSEVAGVCDNDVPWIEYSVVLTDTNNKSTSHTASLVLSNGSQSTTIQLGALDADGHLDGRILWPGASIAADGTPTGWPGWAFVDGSWVETNDNFAWTRGDISAKVVVNPEIAVALSYPPSSPYCSARPDITGEPAGVDSEVLAVTGSDFDALPFVVGGGAVLLVGAGLLVAGRRRRTN</sequence>
<evidence type="ECO:0000256" key="6">
    <source>
        <dbReference type="SAM" id="SignalP"/>
    </source>
</evidence>
<keyword evidence="5" id="KW-0812">Transmembrane</keyword>
<feature type="domain" description="Gram-positive cocci surface proteins LPxTG" evidence="7">
    <location>
        <begin position="185"/>
        <end position="221"/>
    </location>
</feature>
<name>A0AAJ5W205_9MICO</name>
<dbReference type="EMBL" id="CP119321">
    <property type="protein sequence ID" value="WEK14394.1"/>
    <property type="molecule type" value="Genomic_DNA"/>
</dbReference>
<evidence type="ECO:0000256" key="2">
    <source>
        <dbReference type="ARBA" id="ARBA00022525"/>
    </source>
</evidence>
<keyword evidence="4" id="KW-0572">Peptidoglycan-anchor</keyword>
<protein>
    <submittedName>
        <fullName evidence="8">LPXTG cell wall anchor domain-containing protein</fullName>
    </submittedName>
</protein>
<reference evidence="8" key="1">
    <citation type="submission" date="2023-03" db="EMBL/GenBank/DDBJ databases">
        <title>Andean soil-derived lignocellulolytic bacterial consortium as a source of novel taxa and putative plastic-active enzymes.</title>
        <authorList>
            <person name="Diaz-Garcia L."/>
            <person name="Chuvochina M."/>
            <person name="Feuerriegel G."/>
            <person name="Bunk B."/>
            <person name="Sproer C."/>
            <person name="Streit W.R."/>
            <person name="Rodriguez L.M."/>
            <person name="Overmann J."/>
            <person name="Jimenez D.J."/>
        </authorList>
    </citation>
    <scope>NUCLEOTIDE SEQUENCE</scope>
    <source>
        <strain evidence="8">MAG 4610</strain>
    </source>
</reference>
<accession>A0AAJ5W205</accession>
<feature type="chain" id="PRO_5042493319" evidence="6">
    <location>
        <begin position="26"/>
        <end position="221"/>
    </location>
</feature>
<evidence type="ECO:0000256" key="4">
    <source>
        <dbReference type="ARBA" id="ARBA00023088"/>
    </source>
</evidence>
<dbReference type="AlphaFoldDB" id="A0AAJ5W205"/>
<evidence type="ECO:0000313" key="9">
    <source>
        <dbReference type="Proteomes" id="UP001213972"/>
    </source>
</evidence>
<evidence type="ECO:0000259" key="7">
    <source>
        <dbReference type="PROSITE" id="PS50847"/>
    </source>
</evidence>
<keyword evidence="5" id="KW-1133">Transmembrane helix</keyword>
<keyword evidence="5" id="KW-0472">Membrane</keyword>
<evidence type="ECO:0000256" key="1">
    <source>
        <dbReference type="ARBA" id="ARBA00022512"/>
    </source>
</evidence>
<feature type="signal peptide" evidence="6">
    <location>
        <begin position="1"/>
        <end position="25"/>
    </location>
</feature>
<gene>
    <name evidence="8" type="ORF">P0Y48_04090</name>
</gene>
<organism evidence="8 9">
    <name type="scientific">Candidatus Microbacterium phytovorans</name>
    <dbReference type="NCBI Taxonomy" id="3121374"/>
    <lineage>
        <taxon>Bacteria</taxon>
        <taxon>Bacillati</taxon>
        <taxon>Actinomycetota</taxon>
        <taxon>Actinomycetes</taxon>
        <taxon>Micrococcales</taxon>
        <taxon>Microbacteriaceae</taxon>
        <taxon>Microbacterium</taxon>
    </lineage>
</organism>
<keyword evidence="3 6" id="KW-0732">Signal</keyword>
<keyword evidence="2" id="KW-0964">Secreted</keyword>
<dbReference type="Proteomes" id="UP001213972">
    <property type="component" value="Chromosome"/>
</dbReference>
<dbReference type="PROSITE" id="PS50847">
    <property type="entry name" value="GRAM_POS_ANCHORING"/>
    <property type="match status" value="1"/>
</dbReference>